<keyword evidence="1" id="KW-0812">Transmembrane</keyword>
<gene>
    <name evidence="2" type="ORF">MENT_LOCUS31150</name>
</gene>
<reference evidence="2 3" key="1">
    <citation type="submission" date="2020-08" db="EMBL/GenBank/DDBJ databases">
        <authorList>
            <person name="Koutsovoulos G."/>
            <person name="Danchin GJ E."/>
        </authorList>
    </citation>
    <scope>NUCLEOTIDE SEQUENCE [LARGE SCALE GENOMIC DNA]</scope>
</reference>
<dbReference type="Proteomes" id="UP000580250">
    <property type="component" value="Unassembled WGS sequence"/>
</dbReference>
<feature type="transmembrane region" description="Helical" evidence="1">
    <location>
        <begin position="12"/>
        <end position="35"/>
    </location>
</feature>
<evidence type="ECO:0000256" key="1">
    <source>
        <dbReference type="SAM" id="Phobius"/>
    </source>
</evidence>
<evidence type="ECO:0000313" key="2">
    <source>
        <dbReference type="EMBL" id="CAD2179158.1"/>
    </source>
</evidence>
<dbReference type="EMBL" id="CAJEWN010000337">
    <property type="protein sequence ID" value="CAD2179158.1"/>
    <property type="molecule type" value="Genomic_DNA"/>
</dbReference>
<comment type="caution">
    <text evidence="2">The sequence shown here is derived from an EMBL/GenBank/DDBJ whole genome shotgun (WGS) entry which is preliminary data.</text>
</comment>
<accession>A0A6V7VXQ0</accession>
<name>A0A6V7VXQ0_MELEN</name>
<keyword evidence="1" id="KW-1133">Transmembrane helix</keyword>
<proteinExistence type="predicted"/>
<evidence type="ECO:0000313" key="3">
    <source>
        <dbReference type="Proteomes" id="UP000580250"/>
    </source>
</evidence>
<organism evidence="2 3">
    <name type="scientific">Meloidogyne enterolobii</name>
    <name type="common">Root-knot nematode worm</name>
    <name type="synonym">Meloidogyne mayaguensis</name>
    <dbReference type="NCBI Taxonomy" id="390850"/>
    <lineage>
        <taxon>Eukaryota</taxon>
        <taxon>Metazoa</taxon>
        <taxon>Ecdysozoa</taxon>
        <taxon>Nematoda</taxon>
        <taxon>Chromadorea</taxon>
        <taxon>Rhabditida</taxon>
        <taxon>Tylenchina</taxon>
        <taxon>Tylenchomorpha</taxon>
        <taxon>Tylenchoidea</taxon>
        <taxon>Meloidogynidae</taxon>
        <taxon>Meloidogyninae</taxon>
        <taxon>Meloidogyne</taxon>
    </lineage>
</organism>
<keyword evidence="1" id="KW-0472">Membrane</keyword>
<dbReference type="AlphaFoldDB" id="A0A6V7VXQ0"/>
<protein>
    <submittedName>
        <fullName evidence="2">Uncharacterized protein</fullName>
    </submittedName>
</protein>
<sequence length="59" mass="7011">MVYQQINNINDFYGILLPFVFLFSLFIAFIGLIIYSCIVQRRQSKEEEFLYSSSEDSFL</sequence>